<feature type="domain" description="AMP-dependent synthetase/ligase" evidence="2">
    <location>
        <begin position="25"/>
        <end position="351"/>
    </location>
</feature>
<dbReference type="Gene3D" id="3.40.50.12780">
    <property type="entry name" value="N-terminal domain of ligase-like"/>
    <property type="match status" value="1"/>
</dbReference>
<dbReference type="InterPro" id="IPR042099">
    <property type="entry name" value="ANL_N_sf"/>
</dbReference>
<proteinExistence type="predicted"/>
<dbReference type="GO" id="GO:0044550">
    <property type="term" value="P:secondary metabolite biosynthetic process"/>
    <property type="evidence" value="ECO:0007669"/>
    <property type="project" value="TreeGrafter"/>
</dbReference>
<evidence type="ECO:0000313" key="3">
    <source>
        <dbReference type="EMBL" id="MXQ07230.1"/>
    </source>
</evidence>
<dbReference type="InterPro" id="IPR000873">
    <property type="entry name" value="AMP-dep_synth/lig_dom"/>
</dbReference>
<keyword evidence="1" id="KW-0436">Ligase</keyword>
<accession>A0A7C9INA2</accession>
<reference evidence="3 4" key="1">
    <citation type="submission" date="2019-12" db="EMBL/GenBank/DDBJ databases">
        <authorList>
            <person name="Lee S.D."/>
        </authorList>
    </citation>
    <scope>NUCLEOTIDE SEQUENCE [LARGE SCALE GENOMIC DNA]</scope>
    <source>
        <strain evidence="3 4">GH1-50</strain>
    </source>
</reference>
<dbReference type="SUPFAM" id="SSF56801">
    <property type="entry name" value="Acetyl-CoA synthetase-like"/>
    <property type="match status" value="1"/>
</dbReference>
<dbReference type="Pfam" id="PF00501">
    <property type="entry name" value="AMP-binding"/>
    <property type="match status" value="1"/>
</dbReference>
<dbReference type="RefSeq" id="WP_160763115.1">
    <property type="nucleotide sequence ID" value="NZ_WUPT01000001.1"/>
</dbReference>
<keyword evidence="4" id="KW-1185">Reference proteome</keyword>
<evidence type="ECO:0000256" key="1">
    <source>
        <dbReference type="ARBA" id="ARBA00022598"/>
    </source>
</evidence>
<dbReference type="Gene3D" id="3.30.300.30">
    <property type="match status" value="1"/>
</dbReference>
<gene>
    <name evidence="3" type="ORF">GQ651_05165</name>
</gene>
<dbReference type="EMBL" id="WUPT01000001">
    <property type="protein sequence ID" value="MXQ07230.1"/>
    <property type="molecule type" value="Genomic_DNA"/>
</dbReference>
<evidence type="ECO:0000313" key="4">
    <source>
        <dbReference type="Proteomes" id="UP000480350"/>
    </source>
</evidence>
<dbReference type="Proteomes" id="UP000480350">
    <property type="component" value="Unassembled WGS sequence"/>
</dbReference>
<dbReference type="PANTHER" id="PTHR43352:SF1">
    <property type="entry name" value="ANTHRANILATE--COA LIGASE"/>
    <property type="match status" value="1"/>
</dbReference>
<dbReference type="PANTHER" id="PTHR43352">
    <property type="entry name" value="ACETYL-COA SYNTHETASE"/>
    <property type="match status" value="1"/>
</dbReference>
<comment type="caution">
    <text evidence="3">The sequence shown here is derived from an EMBL/GenBank/DDBJ whole genome shotgun (WGS) entry which is preliminary data.</text>
</comment>
<protein>
    <submittedName>
        <fullName evidence="3">AMP-binding protein</fullName>
    </submittedName>
</protein>
<evidence type="ECO:0000259" key="2">
    <source>
        <dbReference type="Pfam" id="PF00501"/>
    </source>
</evidence>
<dbReference type="AlphaFoldDB" id="A0A7C9INA2"/>
<dbReference type="InterPro" id="IPR045851">
    <property type="entry name" value="AMP-bd_C_sf"/>
</dbReference>
<organism evidence="3 4">
    <name type="scientific">Kangsaoukella pontilimi</name>
    <dbReference type="NCBI Taxonomy" id="2691042"/>
    <lineage>
        <taxon>Bacteria</taxon>
        <taxon>Pseudomonadati</taxon>
        <taxon>Pseudomonadota</taxon>
        <taxon>Alphaproteobacteria</taxon>
        <taxon>Rhodobacterales</taxon>
        <taxon>Paracoccaceae</taxon>
        <taxon>Kangsaoukella</taxon>
    </lineage>
</organism>
<name>A0A7C9INA2_9RHOB</name>
<sequence>MSDPTATPAPDGFNLAHHVLWRNDAPGDKIALAVLTASGAERFSYDRLRASVLTAAAGLLDAGLMPGNRLVLALGNTSTFPVAFLAAIAADILPVPVPSGLTPDETAQLAQALDPAAVLTAGTGAVWPGIRHLTPDILTGSSPLDRPRTGDANRPAYLMVTSGTTGRPRLVTHAHRAILGRIPMRAGWTGLGPTDRMLHAGAFNWSYTLGTGLLDPWSVGATALVPAQNTDPALIALLAKRHDATILAAVPGVYRRLLAGPLPPLPRLRHALSAGEALAPSLRARWQEVTGTDIHEAFGQTECSTFLSGSPDAPAPSGTLGRAQPGRRVAILDDSGAPLPPDTMGQIAVSTDDPGLALLVDGAPPAGDWWGTGDMGTMSADGWVTYLGRADDILTAGGYRLSPTEIEAPFTAHPDITAAAAVDHRLGPETVIVALHYSADEPLADAELQALAARHLAPHKRPRLFIHAQTLPRGANGKLLRRALRAATDPAS</sequence>
<dbReference type="GO" id="GO:0016878">
    <property type="term" value="F:acid-thiol ligase activity"/>
    <property type="evidence" value="ECO:0007669"/>
    <property type="project" value="TreeGrafter"/>
</dbReference>
<reference evidence="3 4" key="2">
    <citation type="submission" date="2020-03" db="EMBL/GenBank/DDBJ databases">
        <title>Kangsaoukella pontilimi gen. nov., sp. nov., a new member of the family Rhodobacteraceae isolated from a tidal mudflat.</title>
        <authorList>
            <person name="Kim I.S."/>
        </authorList>
    </citation>
    <scope>NUCLEOTIDE SEQUENCE [LARGE SCALE GENOMIC DNA]</scope>
    <source>
        <strain evidence="3 4">GH1-50</strain>
    </source>
</reference>